<dbReference type="AlphaFoldDB" id="A0A7W9HJL4"/>
<evidence type="ECO:0000259" key="2">
    <source>
        <dbReference type="Pfam" id="PF08386"/>
    </source>
</evidence>
<comment type="caution">
    <text evidence="3">The sequence shown here is derived from an EMBL/GenBank/DDBJ whole genome shotgun (WGS) entry which is preliminary data.</text>
</comment>
<dbReference type="Proteomes" id="UP000552097">
    <property type="component" value="Unassembled WGS sequence"/>
</dbReference>
<dbReference type="Pfam" id="PF08386">
    <property type="entry name" value="Abhydrolase_4"/>
    <property type="match status" value="1"/>
</dbReference>
<keyword evidence="1" id="KW-0812">Transmembrane</keyword>
<dbReference type="Gene3D" id="3.40.50.1820">
    <property type="entry name" value="alpha/beta hydrolase"/>
    <property type="match status" value="1"/>
</dbReference>
<dbReference type="EMBL" id="JACHMO010000001">
    <property type="protein sequence ID" value="MBB5803034.1"/>
    <property type="molecule type" value="Genomic_DNA"/>
</dbReference>
<dbReference type="InterPro" id="IPR029058">
    <property type="entry name" value="AB_hydrolase_fold"/>
</dbReference>
<name>A0A7W9HJL4_9PSEU</name>
<protein>
    <recommendedName>
        <fullName evidence="2">Peptidase S33 tripeptidyl aminopeptidase-like C-terminal domain-containing protein</fullName>
    </recommendedName>
</protein>
<evidence type="ECO:0000256" key="1">
    <source>
        <dbReference type="SAM" id="Phobius"/>
    </source>
</evidence>
<evidence type="ECO:0000313" key="3">
    <source>
        <dbReference type="EMBL" id="MBB5803034.1"/>
    </source>
</evidence>
<evidence type="ECO:0000313" key="4">
    <source>
        <dbReference type="Proteomes" id="UP000552097"/>
    </source>
</evidence>
<organism evidence="3 4">
    <name type="scientific">Saccharothrix ecbatanensis</name>
    <dbReference type="NCBI Taxonomy" id="1105145"/>
    <lineage>
        <taxon>Bacteria</taxon>
        <taxon>Bacillati</taxon>
        <taxon>Actinomycetota</taxon>
        <taxon>Actinomycetes</taxon>
        <taxon>Pseudonocardiales</taxon>
        <taxon>Pseudonocardiaceae</taxon>
        <taxon>Saccharothrix</taxon>
    </lineage>
</organism>
<keyword evidence="1" id="KW-1133">Transmembrane helix</keyword>
<sequence>MRTTEVETLLIGGTLDFSTPPGNATEELVPFLPNGRQVVLAELGHTTDFWASQPEAGNRLITTFLDSGEVDHSLYRPAQVDFKPSLTHPTLARITVGTMVGLALLTVLSLLWMTWRVRKRGAFRRARPV</sequence>
<proteinExistence type="predicted"/>
<feature type="domain" description="Peptidase S33 tripeptidyl aminopeptidase-like C-terminal" evidence="2">
    <location>
        <begin position="4"/>
        <end position="72"/>
    </location>
</feature>
<keyword evidence="4" id="KW-1185">Reference proteome</keyword>
<keyword evidence="1" id="KW-0472">Membrane</keyword>
<dbReference type="SUPFAM" id="SSF53474">
    <property type="entry name" value="alpha/beta-Hydrolases"/>
    <property type="match status" value="1"/>
</dbReference>
<gene>
    <name evidence="3" type="ORF">F4560_002802</name>
</gene>
<feature type="transmembrane region" description="Helical" evidence="1">
    <location>
        <begin position="91"/>
        <end position="115"/>
    </location>
</feature>
<dbReference type="InterPro" id="IPR013595">
    <property type="entry name" value="Pept_S33_TAP-like_C"/>
</dbReference>
<reference evidence="3 4" key="1">
    <citation type="submission" date="2020-08" db="EMBL/GenBank/DDBJ databases">
        <title>Sequencing the genomes of 1000 actinobacteria strains.</title>
        <authorList>
            <person name="Klenk H.-P."/>
        </authorList>
    </citation>
    <scope>NUCLEOTIDE SEQUENCE [LARGE SCALE GENOMIC DNA]</scope>
    <source>
        <strain evidence="3 4">DSM 45486</strain>
    </source>
</reference>
<accession>A0A7W9HJL4</accession>